<dbReference type="SUPFAM" id="SSF49313">
    <property type="entry name" value="Cadherin-like"/>
    <property type="match status" value="2"/>
</dbReference>
<gene>
    <name evidence="4" type="ORF">ACBT_0077</name>
</gene>
<dbReference type="InterPro" id="IPR040853">
    <property type="entry name" value="RapA2_cadherin-like"/>
</dbReference>
<dbReference type="NCBIfam" id="TIGR01965">
    <property type="entry name" value="VCBS_repeat"/>
    <property type="match status" value="9"/>
</dbReference>
<evidence type="ECO:0000259" key="2">
    <source>
        <dbReference type="PROSITE" id="PS50041"/>
    </source>
</evidence>
<dbReference type="Pfam" id="PF14252">
    <property type="entry name" value="DUF4347"/>
    <property type="match status" value="1"/>
</dbReference>
<dbReference type="PANTHER" id="PTHR22801">
    <property type="entry name" value="LITHOSTATHINE"/>
    <property type="match status" value="1"/>
</dbReference>
<feature type="domain" description="C-type lectin" evidence="2">
    <location>
        <begin position="698"/>
        <end position="835"/>
    </location>
</feature>
<dbReference type="InterPro" id="IPR013783">
    <property type="entry name" value="Ig-like_fold"/>
</dbReference>
<evidence type="ECO:0000313" key="5">
    <source>
        <dbReference type="Proteomes" id="UP000509513"/>
    </source>
</evidence>
<dbReference type="KEGG" id="acib:ACBT_0077"/>
<dbReference type="InterPro" id="IPR002126">
    <property type="entry name" value="Cadherin-like_dom"/>
</dbReference>
<evidence type="ECO:0000256" key="1">
    <source>
        <dbReference type="SAM" id="MobiDB-lite"/>
    </source>
</evidence>
<feature type="domain" description="Cadherin" evidence="3">
    <location>
        <begin position="2613"/>
        <end position="2704"/>
    </location>
</feature>
<protein>
    <submittedName>
        <fullName evidence="4">C-type lectin-like domain-containing protein (DUF4347 domain)</fullName>
    </submittedName>
</protein>
<dbReference type="GO" id="GO:0016020">
    <property type="term" value="C:membrane"/>
    <property type="evidence" value="ECO:0007669"/>
    <property type="project" value="InterPro"/>
</dbReference>
<feature type="compositionally biased region" description="Polar residues" evidence="1">
    <location>
        <begin position="3659"/>
        <end position="3670"/>
    </location>
</feature>
<dbReference type="InterPro" id="IPR050801">
    <property type="entry name" value="Ca-Dep_Lectins_ImmuneDev"/>
</dbReference>
<dbReference type="RefSeq" id="WP_176325295.1">
    <property type="nucleotide sequence ID" value="NZ_CP054051.1"/>
</dbReference>
<dbReference type="InterPro" id="IPR034007">
    <property type="entry name" value="CTLD_bac"/>
</dbReference>
<dbReference type="InterPro" id="IPR016187">
    <property type="entry name" value="CTDL_fold"/>
</dbReference>
<name>A0A7L5JLV4_9BACT</name>
<sequence length="3847" mass="407819">MKKRNLKKPIISALEQRILFDGAAIATAVDALDESSFSSNNNNPQATSTQNDVTQNNAENSVHKIQVQAVQGFETTRREVAFVDVTVSDYQTLVDGVGEGVEVYLVSSLDDINSILKSETNIDGIHILSHGNVGEITVGNDVLNQNTLNSFDTVLQTMKNSLSENGDILLYGCNVASDGTGQEFIDTLAFITEADVAASNDVTGNSNVNGDWDLEIQKGSIETSTIVVENYNYSLAPSISGLTNISFTEHDPKITAASSISFSGGANYGNGYIEFKVSSNMDVGDRLSIDSGGSVTVTGNNVYYNGTLVGTIDSTYNGESGKALRINLLNQTIAGTSPVTNGDFSAGMTGWTSVLSHIDLGVTQIAGWNTPSDSLITYPSSTPGNDDNDLVSGFDNPYVGVDSGRLKLEETNLTTTGFGVAHGPAAYSDIFSATTGMVLKFDWQANNVNDDYHVVGYLLNTSNGAISIALQSYGTTGSGTASVTVPTSGNYRFVFVSGTFDATGGTVAGASMYIDNIRVEDPFVTDAVVTEIARQIDYINSTDDLNINKIVTVTAKNSLNETTSSNFNINVTTSNDLPYISGKETVTVNEDTSITISGLTVGDKDIGGGNLTVTIDANNGTLSLGNSAGVTTSWDAVNKTLKITGTVTNLNNALATLRYQGDSNWSGQDPLTITINDGQGSGEQPYRINQTGKFFNPDNGHYYEFVSASGITWDQAKTNAESRTLYGLNGYLVTITSDSENTLITSMSGGNGWIGASDAENEGTWKWVTGPEAGTQFWAGDPNAGTSSTTKYGSSFNGEYSNWANNEPNNSDSSRGGEDVAHFYYDGINAGKWNDFNANNTSSISGYIVEYGGYGGTLAAANLTVRVLIVNDLPVNNIPTARTTNEDVNIVFSTVNGNAISISDNDALNDPSVILTTTLSIGSGKGTLTLSEGSGATITNNGSTTVQITGTVAQINASLEGLTYTPTLNANGTAYTTLVITTNDGIATDTDSVIINITPVDDKPVANAMAATVGPNSKQSFDQFQPNFTDIDNDVMTEAYQLEIISLPTVGKFQVYDGSGDKADDSNWIDISDISTLTQASGYTLQNSRLVISMANLNNYRFDAGDNSGQSTNVNWRVMTIGDTNDLTGWSNTATGVVTILDSNSNAAPIVNIYNGNDLLNNGSITITEDSSANSIKLIFSDDFTPEEYIQGIVSSSNTNLLDMSGISMIRSTTNSPGDTVTFTFTPKANMYGSTVITLGASDGDKTTTQSFTLNVTSVNEQAIVDNFTRTINEDTSFSFATINPADIYHDANDVNNNANVSAVDYNSQMAIIQDAMMNPSDTDKQAAKITAIETLVEANYFPQSFIIDTLPTNGDLYLDGIKIESTNYTIAIANLEKLVYQPDLNYFGTDSFTWHALDKEGLATTIKTATFTIDAVNDAPVITTPSVIQIVDSSGASINGTVNTSLVASDVDNVNLTYKIDSGAGVLVSTMVGTYGTLVINSSTGDYQFIPNQSAITALDANTTETFILNVSDGELSDTTTLTINITAAAETASTYIEQADSTLILTDTTINTEHFYGGGFIEFNLNSSTSSETLGIQKVTTPDITADTVSIVGNSVYLGNGTSASVIGQIDAVYNGENGQKLKINFSVDFANGNFNSANSSVGLLSSTTNAIVNIDGWTIVNGRVNLGVDTIAGLATPEDTTNPSRVIAATDKDGDTLRRETYYTYINNDGGNDNSIKMNSSLTSTSGYAIVRGPYIYSDSAVSLKVGDTVQFDWKAQGGGDAYDVFGYIVDVNNPSNYQIILNRTGANASAMTNWATESITVSTDGDYKFVFVSGSWDATGGKALGAQLYIDDVKVTQANPTAGLTSDVLEKIAQKVTYQNSSDLSATNGVLNKTVTITTSSGDSTPVVHSSTKALNIQEVNDSVTLVSSVSNIYYTDTDGVDNFSNTTGKLTATDADSGTTFTYGINGATSNGDGTVSKAGTYGTLTINSSTGEYTFVPNSNAINALSSNVTETFTFNVSDGSGSSDSKVLTINIESVNDAPLLGGVVSSPTFTENGAATLIDKTITITDLEGTSYDSGYVAFKISQNAQVEDKLSILNVGGISLSGNNVTYGGVIIGVVDSTYNGQNGKELRVNLNSNAYSSQVQALARAIAFSNPTDDLSSNARTIEIKVSDGGNGGETTARYSTKEAVVNIQTINDLPQISLGNESLIVEKSIVSNPNGMLPLGSMINFADLDGDILTVRIETTNYGSININDSILNGVNASSISGNNSRVVTLTGTIEQINTTLNASNGISYTAGFGNDFITPGADYLKVTATDDLGGVSTSQKLVMVLPAIPNAQSDNIIGKEDNDILIDIDSLILDVNDTNINYIFGTGTPDITDINGTVITAGTITAFDSSKYIYADYDINGDGNIDSTDTSKVIGFELTNGKLIFNNDRNLVDDRDFAQFTFIPNENWSGVETFLYKFSSDQKTSNIAQIAIFVTPVNDAPVVSIGNSSITINEDNSFVFNNTNAINLADIDAVDSTQILDLTLRVNEGKLELSQLSGLTVLEGANNTSIIKVQGTLTDLQTAINNLKYTPNQDYNGSDSLTIKLNDKSNVGEGNILEDEKTINITINAVNDAPVFTNQSENTVEGNTITGVLPASDVDSTSISFSVNGTAPTGFILNNDGSYSFDTSSYNYIGEGETDTIIIPINVRDAEGLVTTANFSVTITGTNDAPTIQIVDVSGIITDGIKLSDNGSITFVDLDLTDRPVATEVTKSVSAIGQDGITTLVLTEQQRSDIENAFNIVNVNTNTNNGTITWDYTISQDKINFLGKGEVVTAVFTISVIDDEGAIATQDVTVTITGTNDAPTIQIVDVSGIITDGIKLSDNGSITFVDLDLTDRPVATEVTKSVSAIGQDGITTLVLTEQQRSDIENAFNIVNVNTNTNNGTITWDYTISQDKINFLGKGEVVTAVFTISVIDDEGAIATQDVTVTITGTNDAPTIQIVDVSGIITDGIKLSDNGSITFVDLDLTDRPVATEVTKSVSAIGQDGITTLVLTEQQRSDIENAFNIVNVNTNTNNGTITWDYTISQDKINFLGKGEVVTAVFTISVIDDEGAIATQDVTVTITGTNDAPTIQIVDVSGIITDGIKLSDNGSITFVDLDLTDRPVATEVTKSVSAIGQDGITTLVLTEQQRSDIENAFNIVNVNTNTNNGTITWDYTISQDKINFLGKGEVVTAVFTISVIDDEGAIATQDVTVTITGTNDAPTIQIVDVSGIITDGIKLSDNGSITFVDLDLTDRPVATEVTKSVSAIGQDGITTLVLTEQQRSDIENAFNIVNVNTNTNNGTITWDYTISQDKINFLGKGEVVTAVFTISVIDDEGAIATQDVTVTITGTNDAPTIQIVDVSGIITDGIKLSDNGSITFVDLDLTDRPVATEVTKSVSAIGQDGITTLVLTEQQRSDIENAFNIVNVNTNTNNGTITWDYTISQDKINFLGKGEVVTAVFTISVIDDEGAIATQDVTVTIIGSNDAPTVSFENIDFKIPFGEVYTKDISPLFSDKDLTDKFKFEASNLPLGLTIDPNTGIISGRVAQSGNFVIVIKGIDSAGASVTRTYNMLVIAPPQIAEPVKPNLPSIPTNNDTNINNSTDGLNNFTTTNFSNIGVLNFNSNDGLSVDTGIGFLNTSNNLSTNGGELNSSTNQNGEIDGSSNNSSTNNTSNTNDSRGVLQANIDLNVLTNGQIVFNEANQDSFSIVGITIEDIKFENNYIEIKVVDTNLSQNFIVTQIDGTALPAGLFFDPRTGNISGTIPEDLEKLEISIKAINQDGTTRVLNLKLDLKELKKAQKNQVDADEKYMGLKEQIALENQKLDDYGSYLTRLFA</sequence>
<proteinExistence type="predicted"/>
<dbReference type="GO" id="GO:0007156">
    <property type="term" value="P:homophilic cell adhesion via plasma membrane adhesion molecules"/>
    <property type="evidence" value="ECO:0007669"/>
    <property type="project" value="InterPro"/>
</dbReference>
<dbReference type="InterPro" id="IPR001304">
    <property type="entry name" value="C-type_lectin-like"/>
</dbReference>
<dbReference type="PROSITE" id="PS50041">
    <property type="entry name" value="C_TYPE_LECTIN_2"/>
    <property type="match status" value="1"/>
</dbReference>
<dbReference type="InterPro" id="IPR010221">
    <property type="entry name" value="VCBS_dom"/>
</dbReference>
<dbReference type="CDD" id="cd03603">
    <property type="entry name" value="CLECT_VCBS"/>
    <property type="match status" value="1"/>
</dbReference>
<dbReference type="NCBIfam" id="NF012211">
    <property type="entry name" value="tand_rpt_95"/>
    <property type="match status" value="3"/>
</dbReference>
<dbReference type="GO" id="GO:0030246">
    <property type="term" value="F:carbohydrate binding"/>
    <property type="evidence" value="ECO:0007669"/>
    <property type="project" value="UniProtKB-KW"/>
</dbReference>
<dbReference type="Gene3D" id="3.10.100.10">
    <property type="entry name" value="Mannose-Binding Protein A, subunit A"/>
    <property type="match status" value="1"/>
</dbReference>
<keyword evidence="4" id="KW-0430">Lectin</keyword>
<dbReference type="InterPro" id="IPR015919">
    <property type="entry name" value="Cadherin-like_sf"/>
</dbReference>
<evidence type="ECO:0000259" key="3">
    <source>
        <dbReference type="PROSITE" id="PS50268"/>
    </source>
</evidence>
<dbReference type="SMART" id="SM00112">
    <property type="entry name" value="CA"/>
    <property type="match status" value="3"/>
</dbReference>
<reference evidence="4 5" key="1">
    <citation type="submission" date="2020-05" db="EMBL/GenBank/DDBJ databases">
        <title>Complete genome sequencing of Campylobacter and Arcobacter type strains.</title>
        <authorList>
            <person name="Miller W.G."/>
            <person name="Yee E."/>
        </authorList>
    </citation>
    <scope>NUCLEOTIDE SEQUENCE [LARGE SCALE GENOMIC DNA]</scope>
    <source>
        <strain evidence="4 5">LMG 21996</strain>
    </source>
</reference>
<dbReference type="PANTHER" id="PTHR22801:SF63">
    <property type="entry name" value="C-TYPE LECTIN DOMAIN-CONTAINING PROTEIN"/>
    <property type="match status" value="1"/>
</dbReference>
<accession>A0A7L5JLV4</accession>
<dbReference type="Pfam" id="PF00059">
    <property type="entry name" value="Lectin_C"/>
    <property type="match status" value="1"/>
</dbReference>
<dbReference type="Proteomes" id="UP000509513">
    <property type="component" value="Chromosome"/>
</dbReference>
<dbReference type="InterPro" id="IPR016186">
    <property type="entry name" value="C-type_lectin-like/link_sf"/>
</dbReference>
<dbReference type="InterPro" id="IPR025592">
    <property type="entry name" value="DUF4347"/>
</dbReference>
<dbReference type="PROSITE" id="PS50268">
    <property type="entry name" value="CADHERIN_2"/>
    <property type="match status" value="2"/>
</dbReference>
<dbReference type="Pfam" id="PF17803">
    <property type="entry name" value="Cadherin_4"/>
    <property type="match status" value="2"/>
</dbReference>
<dbReference type="Gene3D" id="2.60.40.10">
    <property type="entry name" value="Immunoglobulins"/>
    <property type="match status" value="2"/>
</dbReference>
<feature type="domain" description="Cadherin" evidence="3">
    <location>
        <begin position="1935"/>
        <end position="2037"/>
    </location>
</feature>
<dbReference type="Pfam" id="PF05345">
    <property type="entry name" value="He_PIG"/>
    <property type="match status" value="1"/>
</dbReference>
<feature type="region of interest" description="Disordered" evidence="1">
    <location>
        <begin position="3659"/>
        <end position="3690"/>
    </location>
</feature>
<dbReference type="SUPFAM" id="SSF56436">
    <property type="entry name" value="C-type lectin-like"/>
    <property type="match status" value="1"/>
</dbReference>
<feature type="compositionally biased region" description="Low complexity" evidence="1">
    <location>
        <begin position="3675"/>
        <end position="3690"/>
    </location>
</feature>
<evidence type="ECO:0000313" key="4">
    <source>
        <dbReference type="EMBL" id="QKJ26069.1"/>
    </source>
</evidence>
<dbReference type="EMBL" id="CP054051">
    <property type="protein sequence ID" value="QKJ26069.1"/>
    <property type="molecule type" value="Genomic_DNA"/>
</dbReference>
<dbReference type="GO" id="GO:0005509">
    <property type="term" value="F:calcium ion binding"/>
    <property type="evidence" value="ECO:0007669"/>
    <property type="project" value="InterPro"/>
</dbReference>
<organism evidence="4 5">
    <name type="scientific">Aliarcobacter cibarius</name>
    <dbReference type="NCBI Taxonomy" id="255507"/>
    <lineage>
        <taxon>Bacteria</taxon>
        <taxon>Pseudomonadati</taxon>
        <taxon>Campylobacterota</taxon>
        <taxon>Epsilonproteobacteria</taxon>
        <taxon>Campylobacterales</taxon>
        <taxon>Arcobacteraceae</taxon>
        <taxon>Aliarcobacter</taxon>
    </lineage>
</organism>